<dbReference type="Gene3D" id="3.40.190.10">
    <property type="entry name" value="Periplasmic binding protein-like II"/>
    <property type="match status" value="2"/>
</dbReference>
<dbReference type="PANTHER" id="PTHR35841">
    <property type="entry name" value="PHOSPHONATES-BINDING PERIPLASMIC PROTEIN"/>
    <property type="match status" value="1"/>
</dbReference>
<evidence type="ECO:0000313" key="1">
    <source>
        <dbReference type="EMBL" id="RMA96132.1"/>
    </source>
</evidence>
<gene>
    <name evidence="1" type="ORF">CLV39_1145</name>
</gene>
<dbReference type="RefSeq" id="WP_121923265.1">
    <property type="nucleotide sequence ID" value="NZ_REFO01000012.1"/>
</dbReference>
<dbReference type="AlphaFoldDB" id="A0A3M0BZM7"/>
<dbReference type="Pfam" id="PF12974">
    <property type="entry name" value="Phosphonate-bd"/>
    <property type="match status" value="1"/>
</dbReference>
<evidence type="ECO:0000313" key="2">
    <source>
        <dbReference type="Proteomes" id="UP000280842"/>
    </source>
</evidence>
<dbReference type="PANTHER" id="PTHR35841:SF1">
    <property type="entry name" value="PHOSPHONATES-BINDING PERIPLASMIC PROTEIN"/>
    <property type="match status" value="1"/>
</dbReference>
<accession>A0A3M0BZM7</accession>
<reference evidence="1 2" key="1">
    <citation type="submission" date="2018-10" db="EMBL/GenBank/DDBJ databases">
        <title>Genomic Encyclopedia of Archaeal and Bacterial Type Strains, Phase II (KMG-II): from individual species to whole genera.</title>
        <authorList>
            <person name="Goeker M."/>
        </authorList>
    </citation>
    <scope>NUCLEOTIDE SEQUENCE [LARGE SCALE GENOMIC DNA]</scope>
    <source>
        <strain evidence="1 2">VM1</strain>
    </source>
</reference>
<dbReference type="SUPFAM" id="SSF53850">
    <property type="entry name" value="Periplasmic binding protein-like II"/>
    <property type="match status" value="1"/>
</dbReference>
<dbReference type="OrthoDB" id="9776786at2"/>
<dbReference type="Proteomes" id="UP000280842">
    <property type="component" value="Unassembled WGS sequence"/>
</dbReference>
<organism evidence="1 2">
    <name type="scientific">Hydrogenothermus marinus</name>
    <dbReference type="NCBI Taxonomy" id="133270"/>
    <lineage>
        <taxon>Bacteria</taxon>
        <taxon>Pseudomonadati</taxon>
        <taxon>Aquificota</taxon>
        <taxon>Aquificia</taxon>
        <taxon>Aquificales</taxon>
        <taxon>Hydrogenothermaceae</taxon>
        <taxon>Hydrogenothermus</taxon>
    </lineage>
</organism>
<name>A0A3M0BZM7_9AQUI</name>
<protein>
    <submittedName>
        <fullName evidence="1">Phosphonate transport system substrate-binding protein</fullName>
    </submittedName>
</protein>
<proteinExistence type="predicted"/>
<dbReference type="EMBL" id="REFO01000012">
    <property type="protein sequence ID" value="RMA96132.1"/>
    <property type="molecule type" value="Genomic_DNA"/>
</dbReference>
<keyword evidence="2" id="KW-1185">Reference proteome</keyword>
<comment type="caution">
    <text evidence="1">The sequence shown here is derived from an EMBL/GenBank/DDBJ whole genome shotgun (WGS) entry which is preliminary data.</text>
</comment>
<sequence length="274" mass="31193">MIKKFLSSLLFILIFASFSYGKDFYTFAVLSSESPIQEYKRYKVLVRYLSNILKKPVQLIIVKKVEKFLTLYKDRKIDIAVTCPVVFFELKEKYNAKDLAVLKINNKILETGVWIVRNDSNIKSIKDLVGKKITLGSSVCASNCVMPLYVLSKEGITYKDIPDMWSSGTDKAAILNVLAGLADAAGVKEESAKKYIDKGIKIIARTPYVPRYVISASSNLDENEIINIKNVLFSLHDKHLLKKAGIDGFVEAKEYMFEVIKDYKEILDKYPFLR</sequence>